<protein>
    <recommendedName>
        <fullName evidence="3">SCP domain-containing protein</fullName>
    </recommendedName>
</protein>
<feature type="domain" description="SCP" evidence="3">
    <location>
        <begin position="19"/>
        <end position="179"/>
    </location>
</feature>
<dbReference type="PANTHER" id="PTHR10334">
    <property type="entry name" value="CYSTEINE-RICH SECRETORY PROTEIN-RELATED"/>
    <property type="match status" value="1"/>
</dbReference>
<dbReference type="Gene3D" id="3.40.33.10">
    <property type="entry name" value="CAP"/>
    <property type="match status" value="1"/>
</dbReference>
<comment type="subcellular location">
    <subcellularLocation>
        <location evidence="1">Secreted</location>
    </subcellularLocation>
</comment>
<dbReference type="InterPro" id="IPR035940">
    <property type="entry name" value="CAP_sf"/>
</dbReference>
<dbReference type="PRINTS" id="PR00837">
    <property type="entry name" value="V5TPXLIKE"/>
</dbReference>
<comment type="caution">
    <text evidence="4">The sequence shown here is derived from an EMBL/GenBank/DDBJ whole genome shotgun (WGS) entry which is preliminary data.</text>
</comment>
<dbReference type="SUPFAM" id="SSF55797">
    <property type="entry name" value="PR-1-like"/>
    <property type="match status" value="1"/>
</dbReference>
<dbReference type="CDD" id="cd05380">
    <property type="entry name" value="CAP_euk"/>
    <property type="match status" value="1"/>
</dbReference>
<gene>
    <name evidence="4" type="ORF">ABMA28_000851</name>
</gene>
<evidence type="ECO:0000256" key="1">
    <source>
        <dbReference type="ARBA" id="ARBA00004613"/>
    </source>
</evidence>
<sequence length="545" mass="62234">MAGPSSSCKEYDENPLTKDDFKNIVDKINEGRNFVASGLSRLLPQAANMNKIYWSDELAAFAQRWVDQCDSSTRPDKEDECRDLEDSPVGQNIVSILGPSPGMHLTSLIDVWFMQKRDYKGSVAYYNQSRDWKTNHFTQLIWAETDRIGCGRARFYVDQKESIIERLVCNFAPRGNINGKPVYAIGYPATQCQKNKAPDSQYKSLCAHWNPDPARPLTTSYPPVSSLLRILNLSNNSVKLDIDPIRNNLKQANLSGNGTIGQRNQKTRHVFFNGTHASLRNMPQLPFQNQWHTTPNPYSPNPRAQRLQHYQAERGHSRVYHGHDLHDSNFASTYKSQPTENYRKFDYNTEQTSASADLRKHNRYNQCTRRPWTEKADYEPSRQPNQCTRRHATTSCAQSVPLSTSCPIMTVKLGLPMCQCNTPRPTCATMPPKCPCNINCQCFNSGPNIQCLSARRTGNNDDVSALSVAQPGLRQETRQTTELHYYDLLPNMAFRSGDEEKEKIPIVDTSTPTDTWLQHESTMPDIFKRLSHKIRHDQRQRKKKA</sequence>
<proteinExistence type="predicted"/>
<dbReference type="PRINTS" id="PR00838">
    <property type="entry name" value="V5ALLERGEN"/>
</dbReference>
<organism evidence="4 5">
    <name type="scientific">Loxostege sticticalis</name>
    <name type="common">Beet webworm moth</name>
    <dbReference type="NCBI Taxonomy" id="481309"/>
    <lineage>
        <taxon>Eukaryota</taxon>
        <taxon>Metazoa</taxon>
        <taxon>Ecdysozoa</taxon>
        <taxon>Arthropoda</taxon>
        <taxon>Hexapoda</taxon>
        <taxon>Insecta</taxon>
        <taxon>Pterygota</taxon>
        <taxon>Neoptera</taxon>
        <taxon>Endopterygota</taxon>
        <taxon>Lepidoptera</taxon>
        <taxon>Glossata</taxon>
        <taxon>Ditrysia</taxon>
        <taxon>Pyraloidea</taxon>
        <taxon>Crambidae</taxon>
        <taxon>Pyraustinae</taxon>
        <taxon>Loxostege</taxon>
    </lineage>
</organism>
<dbReference type="InterPro" id="IPR014044">
    <property type="entry name" value="CAP_dom"/>
</dbReference>
<reference evidence="4 5" key="1">
    <citation type="submission" date="2024-06" db="EMBL/GenBank/DDBJ databases">
        <title>A chromosome-level genome assembly of beet webworm, Loxostege sticticalis.</title>
        <authorList>
            <person name="Zhang Y."/>
        </authorList>
    </citation>
    <scope>NUCLEOTIDE SEQUENCE [LARGE SCALE GENOMIC DNA]</scope>
    <source>
        <strain evidence="4">AQ028</strain>
        <tissue evidence="4">Male pupae</tissue>
    </source>
</reference>
<evidence type="ECO:0000313" key="4">
    <source>
        <dbReference type="EMBL" id="KAL0832660.1"/>
    </source>
</evidence>
<keyword evidence="2" id="KW-0964">Secreted</keyword>
<dbReference type="AlphaFoldDB" id="A0ABD0T7U4"/>
<dbReference type="GO" id="GO:0005576">
    <property type="term" value="C:extracellular region"/>
    <property type="evidence" value="ECO:0007669"/>
    <property type="project" value="UniProtKB-SubCell"/>
</dbReference>
<name>A0ABD0T7U4_LOXSC</name>
<accession>A0ABD0T7U4</accession>
<dbReference type="EMBL" id="JBEDNZ010000010">
    <property type="protein sequence ID" value="KAL0832660.1"/>
    <property type="molecule type" value="Genomic_DNA"/>
</dbReference>
<dbReference type="InterPro" id="IPR002413">
    <property type="entry name" value="V5_allergen-like"/>
</dbReference>
<dbReference type="Pfam" id="PF00188">
    <property type="entry name" value="CAP"/>
    <property type="match status" value="1"/>
</dbReference>
<dbReference type="Proteomes" id="UP001549921">
    <property type="component" value="Unassembled WGS sequence"/>
</dbReference>
<evidence type="ECO:0000256" key="2">
    <source>
        <dbReference type="ARBA" id="ARBA00022525"/>
    </source>
</evidence>
<evidence type="ECO:0000313" key="5">
    <source>
        <dbReference type="Proteomes" id="UP001549921"/>
    </source>
</evidence>
<evidence type="ECO:0000259" key="3">
    <source>
        <dbReference type="SMART" id="SM00198"/>
    </source>
</evidence>
<dbReference type="InterPro" id="IPR001283">
    <property type="entry name" value="CRISP-related"/>
</dbReference>
<dbReference type="SMART" id="SM00198">
    <property type="entry name" value="SCP"/>
    <property type="match status" value="1"/>
</dbReference>